<protein>
    <submittedName>
        <fullName evidence="4">Alpha-1,3-mannosyl-glycoprotein 4-beta-N-acetylglucosaminyltransferase-like protein MGAT4D isoform X2</fullName>
    </submittedName>
</protein>
<dbReference type="GeneID" id="101835520"/>
<name>A0ABM2WIX6_MESAU</name>
<evidence type="ECO:0000259" key="2">
    <source>
        <dbReference type="Pfam" id="PF04666"/>
    </source>
</evidence>
<feature type="domain" description="MGAT4 conserved region" evidence="2">
    <location>
        <begin position="99"/>
        <end position="368"/>
    </location>
</feature>
<evidence type="ECO:0000313" key="4">
    <source>
        <dbReference type="RefSeq" id="XP_040590779.1"/>
    </source>
</evidence>
<feature type="chain" id="PRO_5046216561" evidence="1">
    <location>
        <begin position="25"/>
        <end position="431"/>
    </location>
</feature>
<dbReference type="RefSeq" id="XP_040590779.1">
    <property type="nucleotide sequence ID" value="XM_040734845.1"/>
</dbReference>
<reference evidence="4" key="1">
    <citation type="submission" date="2025-08" db="UniProtKB">
        <authorList>
            <consortium name="RefSeq"/>
        </authorList>
    </citation>
    <scope>IDENTIFICATION</scope>
    <source>
        <tissue evidence="4">Liver</tissue>
    </source>
</reference>
<evidence type="ECO:0000256" key="1">
    <source>
        <dbReference type="SAM" id="SignalP"/>
    </source>
</evidence>
<proteinExistence type="predicted"/>
<dbReference type="Pfam" id="PF04666">
    <property type="entry name" value="MGAT4_cons"/>
    <property type="match status" value="1"/>
</dbReference>
<feature type="signal peptide" evidence="1">
    <location>
        <begin position="1"/>
        <end position="24"/>
    </location>
</feature>
<evidence type="ECO:0000313" key="3">
    <source>
        <dbReference type="Proteomes" id="UP000886700"/>
    </source>
</evidence>
<dbReference type="InterPro" id="IPR057279">
    <property type="entry name" value="MGAT4"/>
</dbReference>
<keyword evidence="1" id="KW-0732">Signal</keyword>
<dbReference type="PANTHER" id="PTHR12062">
    <property type="entry name" value="N-ACETYLGLUCOSAMINYLTRANSFERASE VI"/>
    <property type="match status" value="1"/>
</dbReference>
<dbReference type="InterPro" id="IPR006759">
    <property type="entry name" value="Glyco_transf_54"/>
</dbReference>
<sequence length="431" mass="49277">MKAKNVNLLFAFVAVLLFCFSCFCISKMNQTSHELINCRNHILGLKENMLHLKNKSVDNHQNLVQVLNQMKHEITQTANASGNVVERKVSTLSGNEMLPNGFEDIKFFLPHLRKMGKIYPDVATGRGKAGVSFALGVTTIGRRKHTYLKQMLTSILSRMTPEEEKDSVVIVSVADTDDYLNYVVDMVKTKFKRQVQSGSLEVISIPTFFYPSILLGKKTTEDSDSWKMKQVLDFCILMLYAQPKATYYLQLEDDIIAKQMYFTKMKDFVNSLPSKNWLFIEFSELGFIGKLFQSKDLHDFVHFFLMFYKVKPIDILLNDIFLVKMCNLGEHIRHCMHRKKEVRVQYRPSLFQHVGIQSSFPGREQYRKVSPPAARAGDRSFTLMSLLKSLVVGFSIDAISQIKAKGFDLSKAIPGERKQERNFSRSLGAGS</sequence>
<keyword evidence="3" id="KW-1185">Reference proteome</keyword>
<organism evidence="3 4">
    <name type="scientific">Mesocricetus auratus</name>
    <name type="common">Golden hamster</name>
    <dbReference type="NCBI Taxonomy" id="10036"/>
    <lineage>
        <taxon>Eukaryota</taxon>
        <taxon>Metazoa</taxon>
        <taxon>Chordata</taxon>
        <taxon>Craniata</taxon>
        <taxon>Vertebrata</taxon>
        <taxon>Euteleostomi</taxon>
        <taxon>Mammalia</taxon>
        <taxon>Eutheria</taxon>
        <taxon>Euarchontoglires</taxon>
        <taxon>Glires</taxon>
        <taxon>Rodentia</taxon>
        <taxon>Myomorpha</taxon>
        <taxon>Muroidea</taxon>
        <taxon>Cricetidae</taxon>
        <taxon>Cricetinae</taxon>
        <taxon>Mesocricetus</taxon>
    </lineage>
</organism>
<gene>
    <name evidence="4" type="primary">Mgat4d</name>
</gene>
<accession>A0ABM2WIX6</accession>
<dbReference type="Proteomes" id="UP000886700">
    <property type="component" value="Unplaced"/>
</dbReference>
<dbReference type="PANTHER" id="PTHR12062:SF10">
    <property type="entry name" value="ALPHA-1,3-MANNOSYL-GLYCOPROTEIN 4-BETA-N-ACETYLGLUCOSAMINYLTRANSFERASE-LIKE PROTEIN MGAT4D"/>
    <property type="match status" value="1"/>
</dbReference>